<dbReference type="SUPFAM" id="SSF48371">
    <property type="entry name" value="ARM repeat"/>
    <property type="match status" value="1"/>
</dbReference>
<proteinExistence type="predicted"/>
<evidence type="ECO:0000313" key="2">
    <source>
        <dbReference type="EMBL" id="KAJ8433311.1"/>
    </source>
</evidence>
<evidence type="ECO:0008006" key="4">
    <source>
        <dbReference type="Google" id="ProtNLM"/>
    </source>
</evidence>
<dbReference type="InterPro" id="IPR016024">
    <property type="entry name" value="ARM-type_fold"/>
</dbReference>
<sequence>MLQEVEQENQQQVPGLEDCLKLLRGERDEQRLAGLLLVTKLCNKDDHDSIRKVYEAVGTRFLDRLLRTGKGHSKFTGWISLFCLVLNLLWFSVHRRRRLPCRCRQHSAEREREGGREGAVRSPVFVAWESNAVIGGKPNTCWALGLREPPTSPSPAAGCSLLGFSRASGEFLRSCLRGVGFYSVEVTAGLVGGFCPRRHISRRRLFRLPEFRWRTVSEGLFRAQPGGGDGFDGVNSSEPFPPWAGMAKGNTASGENENRDAYLQLSISVLAAFSRVPEIAASADMVSKIPSVLQVMEKEPASSLLEDCYELLLLISSASERGVATFFECGGLKLLATHLSSFSDGSQLLDLSMRLVMLVLGKISLDDIVSRYLTELSILVACVGRQFALLQDAMKFDLLQLLCAVLSSNHSVSLHNALRAMSNDKWPAYIRAGVVDILQNRVAPDQKLQALIVAESMISILGEHWLTAQMHLPDLQISFPSDRCLLLVLESARVEIAVVLNEVAYIMYEAPSSKAEELTLKRRNLAIAFSLVERIIKLISNLSEDEVLEYLKDAKVMCAIIITLQIHSQPSTEDEYDHGQKKGDDLLACVRLVGRHAYIVLYLAEAPLACKEKVKELLGYLLSIEGEDESRVLQTQFFDAIAWWFSGQVVKCLLQLVSADPNALEDSGRIYLACDIVMNILLKREHIKVQLDESVFVDLLKALVYWADRTNDSSTIMMASSICSLIFDITSEEALLRYPEFGMSTYQKLCHLIVRSLALYGQEMCDDSKSDTDLHQIIAGGYSRWADRFPLLRRMVEQ</sequence>
<dbReference type="Pfam" id="PF05536">
    <property type="entry name" value="Neurochondrin"/>
    <property type="match status" value="2"/>
</dbReference>
<name>A0A9Q1JYR0_9CARY</name>
<gene>
    <name evidence="2" type="ORF">Cgig2_012879</name>
</gene>
<dbReference type="Proteomes" id="UP001153076">
    <property type="component" value="Unassembled WGS sequence"/>
</dbReference>
<dbReference type="EMBL" id="JAKOGI010000550">
    <property type="protein sequence ID" value="KAJ8433311.1"/>
    <property type="molecule type" value="Genomic_DNA"/>
</dbReference>
<dbReference type="InterPro" id="IPR008709">
    <property type="entry name" value="Neurochondrin"/>
</dbReference>
<dbReference type="PANTHER" id="PTHR13109:SF7">
    <property type="entry name" value="NEUROCHONDRIN"/>
    <property type="match status" value="1"/>
</dbReference>
<keyword evidence="3" id="KW-1185">Reference proteome</keyword>
<protein>
    <recommendedName>
        <fullName evidence="4">Neurochondrin</fullName>
    </recommendedName>
</protein>
<comment type="caution">
    <text evidence="2">The sequence shown here is derived from an EMBL/GenBank/DDBJ whole genome shotgun (WGS) entry which is preliminary data.</text>
</comment>
<evidence type="ECO:0000313" key="3">
    <source>
        <dbReference type="Proteomes" id="UP001153076"/>
    </source>
</evidence>
<evidence type="ECO:0000256" key="1">
    <source>
        <dbReference type="SAM" id="Phobius"/>
    </source>
</evidence>
<feature type="transmembrane region" description="Helical" evidence="1">
    <location>
        <begin position="75"/>
        <end position="93"/>
    </location>
</feature>
<dbReference type="PANTHER" id="PTHR13109">
    <property type="entry name" value="NEUROCHONDRIN"/>
    <property type="match status" value="1"/>
</dbReference>
<accession>A0A9Q1JYR0</accession>
<reference evidence="2" key="1">
    <citation type="submission" date="2022-04" db="EMBL/GenBank/DDBJ databases">
        <title>Carnegiea gigantea Genome sequencing and assembly v2.</title>
        <authorList>
            <person name="Copetti D."/>
            <person name="Sanderson M.J."/>
            <person name="Burquez A."/>
            <person name="Wojciechowski M.F."/>
        </authorList>
    </citation>
    <scope>NUCLEOTIDE SEQUENCE</scope>
    <source>
        <strain evidence="2">SGP5-SGP5p</strain>
        <tissue evidence="2">Aerial part</tissue>
    </source>
</reference>
<keyword evidence="1" id="KW-0812">Transmembrane</keyword>
<keyword evidence="1" id="KW-0472">Membrane</keyword>
<dbReference type="OrthoDB" id="8962942at2759"/>
<dbReference type="AlphaFoldDB" id="A0A9Q1JYR0"/>
<organism evidence="2 3">
    <name type="scientific">Carnegiea gigantea</name>
    <dbReference type="NCBI Taxonomy" id="171969"/>
    <lineage>
        <taxon>Eukaryota</taxon>
        <taxon>Viridiplantae</taxon>
        <taxon>Streptophyta</taxon>
        <taxon>Embryophyta</taxon>
        <taxon>Tracheophyta</taxon>
        <taxon>Spermatophyta</taxon>
        <taxon>Magnoliopsida</taxon>
        <taxon>eudicotyledons</taxon>
        <taxon>Gunneridae</taxon>
        <taxon>Pentapetalae</taxon>
        <taxon>Caryophyllales</taxon>
        <taxon>Cactineae</taxon>
        <taxon>Cactaceae</taxon>
        <taxon>Cactoideae</taxon>
        <taxon>Echinocereeae</taxon>
        <taxon>Carnegiea</taxon>
    </lineage>
</organism>
<keyword evidence="1" id="KW-1133">Transmembrane helix</keyword>